<organism evidence="3 4">
    <name type="scientific">Lactobacillus amylovorus</name>
    <dbReference type="NCBI Taxonomy" id="1604"/>
    <lineage>
        <taxon>Bacteria</taxon>
        <taxon>Bacillati</taxon>
        <taxon>Bacillota</taxon>
        <taxon>Bacilli</taxon>
        <taxon>Lactobacillales</taxon>
        <taxon>Lactobacillaceae</taxon>
        <taxon>Lactobacillus</taxon>
    </lineage>
</organism>
<proteinExistence type="predicted"/>
<dbReference type="CDD" id="cd00118">
    <property type="entry name" value="LysM"/>
    <property type="match status" value="1"/>
</dbReference>
<feature type="compositionally biased region" description="Basic and acidic residues" evidence="1">
    <location>
        <begin position="101"/>
        <end position="111"/>
    </location>
</feature>
<accession>A0A5B8ECN5</accession>
<sequence>MADKNKTRGKPKKASPQRKKRTSVKKADHAVKVTKKELDQARVAMTVAQGKQITYHQDAWLAKDKSKKQKLEALSKKWGKTFKADQRKYNRLKKQYKSKKTKSDKLTKPKGDMNAINDTITEQKSGWHNEGNMALFRTDGVGGVIFFAPINTESESNSTNVTSYPVDKGAPRSSYARVSSKSISLDGLITGKDRAEANQKWRQLRSWHSNHNELTYKGDIYYKHFIMTELDRSYTNLEDNIQVSMTLTFVRAAEITTSKGKTSKKKSSKSSKTTAGNRHKNYTAITIKSGDTLYQLSKKYGKSVKWLAKVNKIKDVNRIYAGRKLRVK</sequence>
<feature type="domain" description="LysM" evidence="2">
    <location>
        <begin position="283"/>
        <end position="327"/>
    </location>
</feature>
<feature type="region of interest" description="Disordered" evidence="1">
    <location>
        <begin position="1"/>
        <end position="29"/>
    </location>
</feature>
<dbReference type="AlphaFoldDB" id="A0A5B8ECN5"/>
<dbReference type="InterPro" id="IPR048494">
    <property type="entry name" value="Dit-like_N"/>
</dbReference>
<dbReference type="Gene3D" id="3.10.350.10">
    <property type="entry name" value="LysM domain"/>
    <property type="match status" value="1"/>
</dbReference>
<dbReference type="PROSITE" id="PS51782">
    <property type="entry name" value="LYSM"/>
    <property type="match status" value="1"/>
</dbReference>
<gene>
    <name evidence="3" type="ORF">DM298_04485</name>
</gene>
<dbReference type="Pfam" id="PF01476">
    <property type="entry name" value="LysM"/>
    <property type="match status" value="1"/>
</dbReference>
<dbReference type="Proteomes" id="UP000312326">
    <property type="component" value="Chromosome"/>
</dbReference>
<dbReference type="SUPFAM" id="SSF54106">
    <property type="entry name" value="LysM domain"/>
    <property type="match status" value="1"/>
</dbReference>
<dbReference type="InterPro" id="IPR018392">
    <property type="entry name" value="LysM"/>
</dbReference>
<name>A0A5B8ECN5_LACAM</name>
<dbReference type="Pfam" id="PF21821">
    <property type="entry name" value="Dit_like"/>
    <property type="match status" value="1"/>
</dbReference>
<feature type="compositionally biased region" description="Basic residues" evidence="1">
    <location>
        <begin position="7"/>
        <end position="24"/>
    </location>
</feature>
<feature type="region of interest" description="Disordered" evidence="1">
    <location>
        <begin position="258"/>
        <end position="277"/>
    </location>
</feature>
<evidence type="ECO:0000313" key="3">
    <source>
        <dbReference type="EMBL" id="QDD70218.1"/>
    </source>
</evidence>
<dbReference type="InterPro" id="IPR036779">
    <property type="entry name" value="LysM_dom_sf"/>
</dbReference>
<reference evidence="3 4" key="1">
    <citation type="submission" date="2018-06" db="EMBL/GenBank/DDBJ databases">
        <title>Complete genome sequnece of Lactobacillus amylovorus PMRA3.</title>
        <authorList>
            <person name="Nam Y.-D."/>
            <person name="Chung W.-H."/>
            <person name="Park Y.S."/>
            <person name="Kang J."/>
        </authorList>
    </citation>
    <scope>NUCLEOTIDE SEQUENCE [LARGE SCALE GENOMIC DNA]</scope>
    <source>
        <strain evidence="3 4">PMRA3</strain>
    </source>
</reference>
<feature type="region of interest" description="Disordered" evidence="1">
    <location>
        <begin position="95"/>
        <end position="114"/>
    </location>
</feature>
<dbReference type="EMBL" id="CP029754">
    <property type="protein sequence ID" value="QDD70218.1"/>
    <property type="molecule type" value="Genomic_DNA"/>
</dbReference>
<evidence type="ECO:0000259" key="2">
    <source>
        <dbReference type="PROSITE" id="PS51782"/>
    </source>
</evidence>
<evidence type="ECO:0000256" key="1">
    <source>
        <dbReference type="SAM" id="MobiDB-lite"/>
    </source>
</evidence>
<protein>
    <recommendedName>
        <fullName evidence="2">LysM domain-containing protein</fullName>
    </recommendedName>
</protein>
<dbReference type="RefSeq" id="WP_139962247.1">
    <property type="nucleotide sequence ID" value="NZ_CP029754.1"/>
</dbReference>
<dbReference type="SMART" id="SM00257">
    <property type="entry name" value="LysM"/>
    <property type="match status" value="1"/>
</dbReference>
<evidence type="ECO:0000313" key="4">
    <source>
        <dbReference type="Proteomes" id="UP000312326"/>
    </source>
</evidence>